<feature type="region of interest" description="Disordered" evidence="1">
    <location>
        <begin position="274"/>
        <end position="294"/>
    </location>
</feature>
<evidence type="ECO:0000313" key="4">
    <source>
        <dbReference type="Proteomes" id="UP001213623"/>
    </source>
</evidence>
<name>A0AAF0J168_9BASI</name>
<feature type="region of interest" description="Disordered" evidence="1">
    <location>
        <begin position="1"/>
        <end position="43"/>
    </location>
</feature>
<feature type="compositionally biased region" description="Low complexity" evidence="1">
    <location>
        <begin position="681"/>
        <end position="701"/>
    </location>
</feature>
<dbReference type="InterPro" id="IPR037847">
    <property type="entry name" value="GRAMDC4"/>
</dbReference>
<keyword evidence="2" id="KW-0812">Transmembrane</keyword>
<feature type="region of interest" description="Disordered" evidence="1">
    <location>
        <begin position="680"/>
        <end position="714"/>
    </location>
</feature>
<keyword evidence="2" id="KW-0472">Membrane</keyword>
<dbReference type="AlphaFoldDB" id="A0AAF0J168"/>
<feature type="compositionally biased region" description="Basic residues" evidence="1">
    <location>
        <begin position="203"/>
        <end position="217"/>
    </location>
</feature>
<dbReference type="EMBL" id="CP119892">
    <property type="protein sequence ID" value="WFD25629.1"/>
    <property type="molecule type" value="Genomic_DNA"/>
</dbReference>
<feature type="compositionally biased region" description="Basic and acidic residues" evidence="1">
    <location>
        <begin position="218"/>
        <end position="228"/>
    </location>
</feature>
<feature type="region of interest" description="Disordered" evidence="1">
    <location>
        <begin position="786"/>
        <end position="826"/>
    </location>
</feature>
<organism evidence="3 4">
    <name type="scientific">Malassezia nana</name>
    <dbReference type="NCBI Taxonomy" id="180528"/>
    <lineage>
        <taxon>Eukaryota</taxon>
        <taxon>Fungi</taxon>
        <taxon>Dikarya</taxon>
        <taxon>Basidiomycota</taxon>
        <taxon>Ustilaginomycotina</taxon>
        <taxon>Malasseziomycetes</taxon>
        <taxon>Malasseziales</taxon>
        <taxon>Malasseziaceae</taxon>
        <taxon>Malassezia</taxon>
    </lineage>
</organism>
<evidence type="ECO:0000256" key="2">
    <source>
        <dbReference type="SAM" id="Phobius"/>
    </source>
</evidence>
<dbReference type="PANTHER" id="PTHR37402:SF1">
    <property type="entry name" value="GRAM DOMAIN-CONTAINING PROTEIN 4"/>
    <property type="match status" value="1"/>
</dbReference>
<evidence type="ECO:0000313" key="3">
    <source>
        <dbReference type="EMBL" id="WFD25629.1"/>
    </source>
</evidence>
<feature type="transmembrane region" description="Helical" evidence="2">
    <location>
        <begin position="478"/>
        <end position="498"/>
    </location>
</feature>
<feature type="transmembrane region" description="Helical" evidence="2">
    <location>
        <begin position="449"/>
        <end position="472"/>
    </location>
</feature>
<feature type="region of interest" description="Disordered" evidence="1">
    <location>
        <begin position="117"/>
        <end position="228"/>
    </location>
</feature>
<reference evidence="3" key="1">
    <citation type="submission" date="2023-03" db="EMBL/GenBank/DDBJ databases">
        <title>Mating type loci evolution in Malassezia.</title>
        <authorList>
            <person name="Coelho M.A."/>
        </authorList>
    </citation>
    <scope>NUCLEOTIDE SEQUENCE</scope>
    <source>
        <strain evidence="3">CBS 9557</strain>
    </source>
</reference>
<dbReference type="PANTHER" id="PTHR37402">
    <property type="entry name" value="GRAM DOMAIN-CONTAINING PROTEIN 4"/>
    <property type="match status" value="1"/>
</dbReference>
<feature type="compositionally biased region" description="Pro residues" evidence="1">
    <location>
        <begin position="283"/>
        <end position="294"/>
    </location>
</feature>
<keyword evidence="2" id="KW-1133">Transmembrane helix</keyword>
<accession>A0AAF0J168</accession>
<evidence type="ECO:0000256" key="1">
    <source>
        <dbReference type="SAM" id="MobiDB-lite"/>
    </source>
</evidence>
<feature type="compositionally biased region" description="Polar residues" evidence="1">
    <location>
        <begin position="800"/>
        <end position="812"/>
    </location>
</feature>
<protein>
    <submittedName>
        <fullName evidence="3">Uncharacterized protein</fullName>
    </submittedName>
</protein>
<feature type="transmembrane region" description="Helical" evidence="2">
    <location>
        <begin position="319"/>
        <end position="338"/>
    </location>
</feature>
<dbReference type="GO" id="GO:0006915">
    <property type="term" value="P:apoptotic process"/>
    <property type="evidence" value="ECO:0007669"/>
    <property type="project" value="InterPro"/>
</dbReference>
<proteinExistence type="predicted"/>
<feature type="compositionally biased region" description="Basic and acidic residues" evidence="1">
    <location>
        <begin position="192"/>
        <end position="202"/>
    </location>
</feature>
<feature type="transmembrane region" description="Helical" evidence="2">
    <location>
        <begin position="370"/>
        <end position="388"/>
    </location>
</feature>
<feature type="compositionally biased region" description="Polar residues" evidence="1">
    <location>
        <begin position="22"/>
        <end position="34"/>
    </location>
</feature>
<sequence>MDPPRTQPLRSRRYGTLIEPSPQGTRSAVDNLGSSMAEPPPDAFAVPTSRQAQTLLNAMDARAQEDEAAWTDSDPDMPVIRDLLKEGAVPRSFLSEMQEQDERPWLEALQEEFPNIRRVPVPTVDDEEDEEAPSTVPSAPRVRTVLQAMSGGEPDNEPEIPVTDAAAAAMERLTHDDDAPVTTERRKKTRKPREVGPDGELVRKKKKKDSVRKKKRRSEVDPAVDLRHEPLADLSQGLHSIDEPAESEWGAPMPFLDAVRPADTDLTRPLSPRVETLPSQVGPSPPQVGPLPPSPTRSLVLTEVPRMTDSTPEQNRARVLHYNASRIVVNMLVIYYGMWVMLRRLWRWEHPWITGAVAALYFMVWWRGDLLAVAFLFAFVYVATFRFWQQPATEQTAQGAPSTAVLRHSEALGLVAMRPSREMMQQVSDQVLVVTHGLADMHERMKNLLLWRSPMMTLRYLGWLLLLGLLSMQVTSWMLLRLPGALLFVLVFIVAPLIEHGHWHKFVELLCDITGLARPPPTMPYATTRTLLDSVLAGVPTDEEFLHQKLMRTHWEAERELRRRGQWVEPLNRIVEEIDVHRASLSGHAVEPVLYAQRETHTHVSMPPMPNESGREGESMPWHSTVRASSVEPLRAPPVEVPARAVEEDQQSTSDYGSQVAAWDTLVDDPQPSAAAFPVNPTTATSPMAPPASTAVAGASPAPEPVPLSVPLSPEVPEGLHVEQVQPLSTVASPPLTSPYVAPLSPAPARSPLPPVTSVLPMQGADALGPISPRVESLPLSPVAHATSEMPSSLARLGSPSLSRRTSQTFASGASEHEAQADMPMHRPLDTLARDDGVYLAVYRKRLGHLLVLPTRIAFLLSYSPRQPDTVPGLTTSQILSLSRMVDGRMFYPTMAPRAVMALVRDEMQGRGLATLVPARVPPSRSPAPNEVLFEVPLSHVTGLKKLRKALPLLDDCHEGLELVLGTGQARAGP</sequence>
<gene>
    <name evidence="3" type="ORF">MNAN1_000592</name>
</gene>
<feature type="compositionally biased region" description="Basic and acidic residues" evidence="1">
    <location>
        <begin position="815"/>
        <end position="826"/>
    </location>
</feature>
<dbReference type="Proteomes" id="UP001213623">
    <property type="component" value="Chromosome 1"/>
</dbReference>
<keyword evidence="4" id="KW-1185">Reference proteome</keyword>